<evidence type="ECO:0000256" key="1">
    <source>
        <dbReference type="SAM" id="MobiDB-lite"/>
    </source>
</evidence>
<gene>
    <name evidence="3" type="ORF">ODALV1_LOCUS11277</name>
</gene>
<reference evidence="3 4" key="1">
    <citation type="submission" date="2024-08" db="EMBL/GenBank/DDBJ databases">
        <authorList>
            <person name="Cucini C."/>
            <person name="Frati F."/>
        </authorList>
    </citation>
    <scope>NUCLEOTIDE SEQUENCE [LARGE SCALE GENOMIC DNA]</scope>
</reference>
<evidence type="ECO:0000313" key="4">
    <source>
        <dbReference type="Proteomes" id="UP001642540"/>
    </source>
</evidence>
<organism evidence="3 4">
    <name type="scientific">Orchesella dallaii</name>
    <dbReference type="NCBI Taxonomy" id="48710"/>
    <lineage>
        <taxon>Eukaryota</taxon>
        <taxon>Metazoa</taxon>
        <taxon>Ecdysozoa</taxon>
        <taxon>Arthropoda</taxon>
        <taxon>Hexapoda</taxon>
        <taxon>Collembola</taxon>
        <taxon>Entomobryomorpha</taxon>
        <taxon>Entomobryoidea</taxon>
        <taxon>Orchesellidae</taxon>
        <taxon>Orchesellinae</taxon>
        <taxon>Orchesella</taxon>
    </lineage>
</organism>
<evidence type="ECO:0000256" key="2">
    <source>
        <dbReference type="SAM" id="SignalP"/>
    </source>
</evidence>
<name>A0ABP1QJ67_9HEXA</name>
<feature type="chain" id="PRO_5046381798" evidence="2">
    <location>
        <begin position="21"/>
        <end position="174"/>
    </location>
</feature>
<dbReference type="Proteomes" id="UP001642540">
    <property type="component" value="Unassembled WGS sequence"/>
</dbReference>
<feature type="region of interest" description="Disordered" evidence="1">
    <location>
        <begin position="42"/>
        <end position="79"/>
    </location>
</feature>
<accession>A0ABP1QJ67</accession>
<proteinExistence type="predicted"/>
<comment type="caution">
    <text evidence="3">The sequence shown here is derived from an EMBL/GenBank/DDBJ whole genome shotgun (WGS) entry which is preliminary data.</text>
</comment>
<sequence>MAKLLNIIAVLASIIAVVSAQTPAVTFCPLYLAIQNRCPTTTPSTTVASAAATTTRPSVGSSNNSTNGNGTTESSDSEVVTDPCGLPTIIFCPAMEVFLNGGRQCNNGQTVQVSLTTLGQLLVNPNGENAQATAGSGNVEALGNALSSVSKTIQDSLRPATVGVTFIPVGQLIG</sequence>
<dbReference type="EMBL" id="CAXLJM020000034">
    <property type="protein sequence ID" value="CAL8102873.1"/>
    <property type="molecule type" value="Genomic_DNA"/>
</dbReference>
<feature type="signal peptide" evidence="2">
    <location>
        <begin position="1"/>
        <end position="20"/>
    </location>
</feature>
<keyword evidence="2" id="KW-0732">Signal</keyword>
<feature type="compositionally biased region" description="Low complexity" evidence="1">
    <location>
        <begin position="42"/>
        <end position="74"/>
    </location>
</feature>
<protein>
    <submittedName>
        <fullName evidence="3">Uncharacterized protein</fullName>
    </submittedName>
</protein>
<keyword evidence="4" id="KW-1185">Reference proteome</keyword>
<evidence type="ECO:0000313" key="3">
    <source>
        <dbReference type="EMBL" id="CAL8102873.1"/>
    </source>
</evidence>